<keyword evidence="1" id="KW-1133">Transmembrane helix</keyword>
<name>A0A239LER4_9RHOB</name>
<protein>
    <recommendedName>
        <fullName evidence="4">Dihydroorotate dehydrogenase</fullName>
    </recommendedName>
</protein>
<dbReference type="EMBL" id="FZON01000088">
    <property type="protein sequence ID" value="SNT28825.1"/>
    <property type="molecule type" value="Genomic_DNA"/>
</dbReference>
<reference evidence="2 3" key="1">
    <citation type="submission" date="2017-06" db="EMBL/GenBank/DDBJ databases">
        <authorList>
            <person name="Kim H.J."/>
            <person name="Triplett B.A."/>
        </authorList>
    </citation>
    <scope>NUCLEOTIDE SEQUENCE [LARGE SCALE GENOMIC DNA]</scope>
    <source>
        <strain evidence="2 3">DSM 11445</strain>
    </source>
</reference>
<sequence length="140" mass="14262">MNWDTKTMTERKDKSDELFPAGAEGAGLDSFFAAARAEAPQPDGGFLARIEAQALAEQPVARGGAPAVARPRPTGVLRQLREALGGWAGMAGLATACAAGIWIGVSPPDGLTVLWGGDAAALGTIGVDPLSSFDLALMEG</sequence>
<dbReference type="AlphaFoldDB" id="A0A239LER4"/>
<proteinExistence type="predicted"/>
<gene>
    <name evidence="2" type="ORF">SAMN04488078_10887</name>
</gene>
<dbReference type="Proteomes" id="UP000198440">
    <property type="component" value="Unassembled WGS sequence"/>
</dbReference>
<evidence type="ECO:0000313" key="3">
    <source>
        <dbReference type="Proteomes" id="UP000198440"/>
    </source>
</evidence>
<evidence type="ECO:0008006" key="4">
    <source>
        <dbReference type="Google" id="ProtNLM"/>
    </source>
</evidence>
<organism evidence="2 3">
    <name type="scientific">Antarctobacter heliothermus</name>
    <dbReference type="NCBI Taxonomy" id="74033"/>
    <lineage>
        <taxon>Bacteria</taxon>
        <taxon>Pseudomonadati</taxon>
        <taxon>Pseudomonadota</taxon>
        <taxon>Alphaproteobacteria</taxon>
        <taxon>Rhodobacterales</taxon>
        <taxon>Roseobacteraceae</taxon>
        <taxon>Antarctobacter</taxon>
    </lineage>
</organism>
<feature type="transmembrane region" description="Helical" evidence="1">
    <location>
        <begin position="84"/>
        <end position="105"/>
    </location>
</feature>
<keyword evidence="1" id="KW-0472">Membrane</keyword>
<keyword evidence="1" id="KW-0812">Transmembrane</keyword>
<accession>A0A239LER4</accession>
<evidence type="ECO:0000313" key="2">
    <source>
        <dbReference type="EMBL" id="SNT28825.1"/>
    </source>
</evidence>
<evidence type="ECO:0000256" key="1">
    <source>
        <dbReference type="SAM" id="Phobius"/>
    </source>
</evidence>